<dbReference type="OrthoDB" id="215737at2"/>
<gene>
    <name evidence="3" type="ORF">Poly51_33280</name>
</gene>
<sequence length="334" mass="35812">MAIRSIGAKALQQNKSDWAVEAEPNTVATNSSDNAEAGSVTINTSTEPSPAIRNLRRWLAAGCLGLIVVGSSGCTMTAGIGRQLKHTECIDDFMIGYRNRALAEKAWHCRKDQFCNQRNEREFRDGFMKGYMEVAEGGNACTPAIAPSQYWGWRYQSANGQGAVNAWFQGFPQGARAAEEDGVGHWSQIGTSSAPQQAPVPMPAAAYSNSDSSSTAPAPANPFYTENEKAPEPTKLDEPKLDKSGIEPIESDATEAIDALDDFDSAYQSSDSFPFAAVLSDGPAAASQPDMRTAVIDRSNVIDESVTVDIDDVFGTSSDTINISDANDLPFSFE</sequence>
<keyword evidence="2" id="KW-0472">Membrane</keyword>
<dbReference type="EMBL" id="SJPW01000004">
    <property type="protein sequence ID" value="TWU54609.1"/>
    <property type="molecule type" value="Genomic_DNA"/>
</dbReference>
<feature type="region of interest" description="Disordered" evidence="1">
    <location>
        <begin position="25"/>
        <end position="46"/>
    </location>
</feature>
<keyword evidence="4" id="KW-1185">Reference proteome</keyword>
<protein>
    <submittedName>
        <fullName evidence="3">Uncharacterized protein</fullName>
    </submittedName>
</protein>
<comment type="caution">
    <text evidence="3">The sequence shown here is derived from an EMBL/GenBank/DDBJ whole genome shotgun (WGS) entry which is preliminary data.</text>
</comment>
<feature type="compositionally biased region" description="Polar residues" evidence="1">
    <location>
        <begin position="207"/>
        <end position="216"/>
    </location>
</feature>
<keyword evidence="2" id="KW-1133">Transmembrane helix</keyword>
<reference evidence="3 4" key="1">
    <citation type="submission" date="2019-02" db="EMBL/GenBank/DDBJ databases">
        <title>Deep-cultivation of Planctomycetes and their phenomic and genomic characterization uncovers novel biology.</title>
        <authorList>
            <person name="Wiegand S."/>
            <person name="Jogler M."/>
            <person name="Boedeker C."/>
            <person name="Pinto D."/>
            <person name="Vollmers J."/>
            <person name="Rivas-Marin E."/>
            <person name="Kohn T."/>
            <person name="Peeters S.H."/>
            <person name="Heuer A."/>
            <person name="Rast P."/>
            <person name="Oberbeckmann S."/>
            <person name="Bunk B."/>
            <person name="Jeske O."/>
            <person name="Meyerdierks A."/>
            <person name="Storesund J.E."/>
            <person name="Kallscheuer N."/>
            <person name="Luecker S."/>
            <person name="Lage O.M."/>
            <person name="Pohl T."/>
            <person name="Merkel B.J."/>
            <person name="Hornburger P."/>
            <person name="Mueller R.-W."/>
            <person name="Bruemmer F."/>
            <person name="Labrenz M."/>
            <person name="Spormann A.M."/>
            <person name="Op Den Camp H."/>
            <person name="Overmann J."/>
            <person name="Amann R."/>
            <person name="Jetten M.S.M."/>
            <person name="Mascher T."/>
            <person name="Medema M.H."/>
            <person name="Devos D.P."/>
            <person name="Kaster A.-K."/>
            <person name="Ovreas L."/>
            <person name="Rohde M."/>
            <person name="Galperin M.Y."/>
            <person name="Jogler C."/>
        </authorList>
    </citation>
    <scope>NUCLEOTIDE SEQUENCE [LARGE SCALE GENOMIC DNA]</scope>
    <source>
        <strain evidence="3 4">Poly51</strain>
    </source>
</reference>
<evidence type="ECO:0000256" key="1">
    <source>
        <dbReference type="SAM" id="MobiDB-lite"/>
    </source>
</evidence>
<proteinExistence type="predicted"/>
<dbReference type="Proteomes" id="UP000318288">
    <property type="component" value="Unassembled WGS sequence"/>
</dbReference>
<evidence type="ECO:0000313" key="3">
    <source>
        <dbReference type="EMBL" id="TWU54609.1"/>
    </source>
</evidence>
<organism evidence="3 4">
    <name type="scientific">Rubripirellula tenax</name>
    <dbReference type="NCBI Taxonomy" id="2528015"/>
    <lineage>
        <taxon>Bacteria</taxon>
        <taxon>Pseudomonadati</taxon>
        <taxon>Planctomycetota</taxon>
        <taxon>Planctomycetia</taxon>
        <taxon>Pirellulales</taxon>
        <taxon>Pirellulaceae</taxon>
        <taxon>Rubripirellula</taxon>
    </lineage>
</organism>
<dbReference type="AlphaFoldDB" id="A0A5C6F482"/>
<feature type="transmembrane region" description="Helical" evidence="2">
    <location>
        <begin position="58"/>
        <end position="80"/>
    </location>
</feature>
<dbReference type="RefSeq" id="WP_146458796.1">
    <property type="nucleotide sequence ID" value="NZ_SJPW01000004.1"/>
</dbReference>
<evidence type="ECO:0000256" key="2">
    <source>
        <dbReference type="SAM" id="Phobius"/>
    </source>
</evidence>
<feature type="compositionally biased region" description="Low complexity" evidence="1">
    <location>
        <begin position="194"/>
        <end position="206"/>
    </location>
</feature>
<accession>A0A5C6F482</accession>
<evidence type="ECO:0000313" key="4">
    <source>
        <dbReference type="Proteomes" id="UP000318288"/>
    </source>
</evidence>
<keyword evidence="2" id="KW-0812">Transmembrane</keyword>
<feature type="compositionally biased region" description="Basic and acidic residues" evidence="1">
    <location>
        <begin position="226"/>
        <end position="245"/>
    </location>
</feature>
<name>A0A5C6F482_9BACT</name>
<feature type="region of interest" description="Disordered" evidence="1">
    <location>
        <begin position="178"/>
        <end position="245"/>
    </location>
</feature>
<feature type="compositionally biased region" description="Polar residues" evidence="1">
    <location>
        <begin position="26"/>
        <end position="46"/>
    </location>
</feature>